<evidence type="ECO:0000256" key="10">
    <source>
        <dbReference type="ARBA" id="ARBA00023285"/>
    </source>
</evidence>
<dbReference type="GO" id="GO:0005524">
    <property type="term" value="F:ATP binding"/>
    <property type="evidence" value="ECO:0007669"/>
    <property type="project" value="UniProtKB-UniRule"/>
</dbReference>
<keyword evidence="9" id="KW-1015">Disulfide bond</keyword>
<evidence type="ECO:0000256" key="4">
    <source>
        <dbReference type="ARBA" id="ARBA00022634"/>
    </source>
</evidence>
<comment type="cofactor">
    <cofactor evidence="1 13">
        <name>adenosylcob(III)alamin</name>
        <dbReference type="ChEBI" id="CHEBI:18408"/>
    </cofactor>
</comment>
<dbReference type="STRING" id="1817892.AUK40_01805"/>
<evidence type="ECO:0000256" key="9">
    <source>
        <dbReference type="ARBA" id="ARBA00023157"/>
    </source>
</evidence>
<name>A0A1J5IYN1_9BACT</name>
<dbReference type="InterPro" id="IPR013509">
    <property type="entry name" value="RNR_lsu_N"/>
</dbReference>
<dbReference type="PANTHER" id="PTHR43371">
    <property type="entry name" value="VITAMIN B12-DEPENDENT RIBONUCLEOTIDE REDUCTASE"/>
    <property type="match status" value="1"/>
</dbReference>
<dbReference type="InterPro" id="IPR000788">
    <property type="entry name" value="RNR_lg_C"/>
</dbReference>
<evidence type="ECO:0000256" key="12">
    <source>
        <dbReference type="PROSITE-ProRule" id="PRU00492"/>
    </source>
</evidence>
<dbReference type="SUPFAM" id="SSF51998">
    <property type="entry name" value="PFL-like glycyl radical enzymes"/>
    <property type="match status" value="1"/>
</dbReference>
<evidence type="ECO:0000256" key="13">
    <source>
        <dbReference type="RuleBase" id="RU364064"/>
    </source>
</evidence>
<evidence type="ECO:0000256" key="11">
    <source>
        <dbReference type="ARBA" id="ARBA00047754"/>
    </source>
</evidence>
<keyword evidence="10 13" id="KW-0170">Cobalt</keyword>
<comment type="catalytic activity">
    <reaction evidence="11 13">
        <text>a 2'-deoxyribonucleoside 5'-diphosphate + [thioredoxin]-disulfide + H2O = a ribonucleoside 5'-diphosphate + [thioredoxin]-dithiol</text>
        <dbReference type="Rhea" id="RHEA:23252"/>
        <dbReference type="Rhea" id="RHEA-COMP:10698"/>
        <dbReference type="Rhea" id="RHEA-COMP:10700"/>
        <dbReference type="ChEBI" id="CHEBI:15377"/>
        <dbReference type="ChEBI" id="CHEBI:29950"/>
        <dbReference type="ChEBI" id="CHEBI:50058"/>
        <dbReference type="ChEBI" id="CHEBI:57930"/>
        <dbReference type="ChEBI" id="CHEBI:73316"/>
        <dbReference type="EC" id="1.17.4.1"/>
    </reaction>
</comment>
<dbReference type="GO" id="GO:0004748">
    <property type="term" value="F:ribonucleoside-diphosphate reductase activity, thioredoxin disulfide as acceptor"/>
    <property type="evidence" value="ECO:0007669"/>
    <property type="project" value="UniProtKB-EC"/>
</dbReference>
<keyword evidence="6 12" id="KW-0067">ATP-binding</keyword>
<organism evidence="15 16">
    <name type="scientific">Candidatus Wirthbacteria bacterium CG2_30_54_11</name>
    <dbReference type="NCBI Taxonomy" id="1817892"/>
    <lineage>
        <taxon>Bacteria</taxon>
        <taxon>Candidatus Wirthbacteria</taxon>
    </lineage>
</organism>
<proteinExistence type="inferred from homology"/>
<dbReference type="GO" id="GO:0031419">
    <property type="term" value="F:cobalamin binding"/>
    <property type="evidence" value="ECO:0007669"/>
    <property type="project" value="UniProtKB-KW"/>
</dbReference>
<feature type="domain" description="ATP-cone" evidence="14">
    <location>
        <begin position="8"/>
        <end position="101"/>
    </location>
</feature>
<dbReference type="EMBL" id="MNZT01000033">
    <property type="protein sequence ID" value="OIP98263.1"/>
    <property type="molecule type" value="Genomic_DNA"/>
</dbReference>
<dbReference type="PRINTS" id="PR01183">
    <property type="entry name" value="RIBORDTASEM1"/>
</dbReference>
<evidence type="ECO:0000313" key="16">
    <source>
        <dbReference type="Proteomes" id="UP000183245"/>
    </source>
</evidence>
<evidence type="ECO:0000256" key="5">
    <source>
        <dbReference type="ARBA" id="ARBA00022741"/>
    </source>
</evidence>
<keyword evidence="3 13" id="KW-0846">Cobalamin</keyword>
<dbReference type="CDD" id="cd02888">
    <property type="entry name" value="RNR_II_dimer"/>
    <property type="match status" value="1"/>
</dbReference>
<reference evidence="15 16" key="1">
    <citation type="journal article" date="2016" name="Environ. Microbiol.">
        <title>Genomic resolution of a cold subsurface aquifer community provides metabolic insights for novel microbes adapted to high CO concentrations.</title>
        <authorList>
            <person name="Probst A.J."/>
            <person name="Castelle C.J."/>
            <person name="Singh A."/>
            <person name="Brown C.T."/>
            <person name="Anantharaman K."/>
            <person name="Sharon I."/>
            <person name="Hug L.A."/>
            <person name="Burstein D."/>
            <person name="Emerson J.B."/>
            <person name="Thomas B.C."/>
            <person name="Banfield J.F."/>
        </authorList>
    </citation>
    <scope>NUCLEOTIDE SEQUENCE [LARGE SCALE GENOMIC DNA]</scope>
    <source>
        <strain evidence="15">CG2_30_54_11</strain>
    </source>
</reference>
<dbReference type="InterPro" id="IPR050862">
    <property type="entry name" value="RdRp_reductase_class-2"/>
</dbReference>
<keyword evidence="7 13" id="KW-0560">Oxidoreductase</keyword>
<dbReference type="EC" id="1.17.4.1" evidence="13"/>
<evidence type="ECO:0000256" key="6">
    <source>
        <dbReference type="ARBA" id="ARBA00022840"/>
    </source>
</evidence>
<dbReference type="SUPFAM" id="SSF48168">
    <property type="entry name" value="R1 subunit of ribonucleotide reductase, N-terminal domain"/>
    <property type="match status" value="1"/>
</dbReference>
<comment type="caution">
    <text evidence="15">The sequence shown here is derived from an EMBL/GenBank/DDBJ whole genome shotgun (WGS) entry which is preliminary data.</text>
</comment>
<dbReference type="GO" id="GO:0009263">
    <property type="term" value="P:deoxyribonucleotide biosynthetic process"/>
    <property type="evidence" value="ECO:0007669"/>
    <property type="project" value="UniProtKB-KW"/>
</dbReference>
<gene>
    <name evidence="15" type="ORF">AUK40_01805</name>
</gene>
<keyword evidence="8" id="KW-0215">Deoxyribonucleotide synthesis</keyword>
<dbReference type="GO" id="GO:0071897">
    <property type="term" value="P:DNA biosynthetic process"/>
    <property type="evidence" value="ECO:0007669"/>
    <property type="project" value="UniProtKB-KW"/>
</dbReference>
<evidence type="ECO:0000313" key="15">
    <source>
        <dbReference type="EMBL" id="OIP98263.1"/>
    </source>
</evidence>
<protein>
    <recommendedName>
        <fullName evidence="13">Vitamin B12-dependent ribonucleotide reductase</fullName>
        <ecNumber evidence="13">1.17.4.1</ecNumber>
    </recommendedName>
</protein>
<dbReference type="UniPathway" id="UPA00326"/>
<dbReference type="Pfam" id="PF02867">
    <property type="entry name" value="Ribonuc_red_lgC"/>
    <property type="match status" value="1"/>
</dbReference>
<sequence>MSSAMTPKQIKKRDGRVMDFDPKKIGNAIYKAAREVGIKDDKLAEDITERVVMILEKRFNGGNIPTVEQVQDIVEEALIILGQIKIGKAYILYREERKDLREAKAIILDGAEDELKLTLNATKVLERRYLLKDEEGKVIETPKQMFERVAKAIAKADAKYGTAADVKKSEQEFLDMMENLEFMPNSPTLMNAGTEMGQLSACFVLPVEDAMDKIFDSLKNTALIHQTGGGTGFSFSRLRPKDDIVKSTGGIASGPISFMRVFDMATEVIKQGGRRRGANMGILRVDHPDILEFIVAKEKNNTFNNFNISVGITEKFMQAVEKNQDYDIINPRSHEPIRKLNARKVFDLIVTMAWKNGEPGIIFLDRLNKDNPTPELGEIESTNPCGEQPLLPYESCNLGSINLSKMIKWQDGKSEVDWVKFESTVRKAVHFLDNVIDESKFPLEAITELVHGNRKVGLGAMGWADMLILLGISYNSDAAINLADRVMGFIHDKAREASMDLAKTRGVFPNWGKSIFKEKNLKLRNATLTTIAPTGTISVIADASSGIEPLFAVSYIRNVMDNTELLEVNKYFEEMAKDEGFFSDDLMRRIARQGHLVGIEDVPQRLRTVFVTAHEISPEWHIRMQAVFQKHIDNAVSKTVNFSHDATTEDIEKAYLLAWRLGCKGVTVYRDHSRDEQVLNIDKVNRKIEEAAVSKRDPEIVQELEEEQTMVKVSSEYSGGCVTCTI</sequence>
<accession>A0A1J5IYN1</accession>
<dbReference type="Gene3D" id="3.20.70.20">
    <property type="match status" value="1"/>
</dbReference>
<comment type="similarity">
    <text evidence="2 13">Belongs to the ribonucleoside diphosphate reductase class-2 family.</text>
</comment>
<dbReference type="InterPro" id="IPR005144">
    <property type="entry name" value="ATP-cone_dom"/>
</dbReference>
<dbReference type="NCBIfam" id="TIGR02504">
    <property type="entry name" value="NrdJ_Z"/>
    <property type="match status" value="1"/>
</dbReference>
<dbReference type="PROSITE" id="PS51161">
    <property type="entry name" value="ATP_CONE"/>
    <property type="match status" value="1"/>
</dbReference>
<keyword evidence="5 12" id="KW-0547">Nucleotide-binding</keyword>
<comment type="function">
    <text evidence="13">Catalyzes the reduction of ribonucleotides to deoxyribonucleotides. May function to provide a pool of deoxyribonucleotide precursors for DNA repair during oxygen limitation and/or for immediate growth after restoration of oxygen.</text>
</comment>
<dbReference type="Pfam" id="PF03477">
    <property type="entry name" value="ATP-cone"/>
    <property type="match status" value="1"/>
</dbReference>
<dbReference type="FunFam" id="3.20.70.20:FF:000018">
    <property type="entry name" value="Vitamin B12-dependent ribonucleotide reductase"/>
    <property type="match status" value="1"/>
</dbReference>
<dbReference type="Pfam" id="PF00317">
    <property type="entry name" value="Ribonuc_red_lgN"/>
    <property type="match status" value="1"/>
</dbReference>
<keyword evidence="4 13" id="KW-0237">DNA synthesis</keyword>
<dbReference type="NCBIfam" id="NF006417">
    <property type="entry name" value="PRK08665.1"/>
    <property type="match status" value="1"/>
</dbReference>
<dbReference type="Proteomes" id="UP000183245">
    <property type="component" value="Unassembled WGS sequence"/>
</dbReference>
<dbReference type="InterPro" id="IPR008926">
    <property type="entry name" value="RNR_R1-su_N"/>
</dbReference>
<evidence type="ECO:0000256" key="3">
    <source>
        <dbReference type="ARBA" id="ARBA00022628"/>
    </source>
</evidence>
<dbReference type="PANTHER" id="PTHR43371:SF1">
    <property type="entry name" value="RIBONUCLEOSIDE-DIPHOSPHATE REDUCTASE"/>
    <property type="match status" value="1"/>
</dbReference>
<dbReference type="AlphaFoldDB" id="A0A1J5IYN1"/>
<evidence type="ECO:0000256" key="8">
    <source>
        <dbReference type="ARBA" id="ARBA00023116"/>
    </source>
</evidence>
<evidence type="ECO:0000256" key="2">
    <source>
        <dbReference type="ARBA" id="ARBA00007405"/>
    </source>
</evidence>
<evidence type="ECO:0000256" key="7">
    <source>
        <dbReference type="ARBA" id="ARBA00023002"/>
    </source>
</evidence>
<dbReference type="InterPro" id="IPR013344">
    <property type="entry name" value="RNR_NrdJ/NrdZ"/>
</dbReference>
<evidence type="ECO:0000259" key="14">
    <source>
        <dbReference type="PROSITE" id="PS51161"/>
    </source>
</evidence>
<evidence type="ECO:0000256" key="1">
    <source>
        <dbReference type="ARBA" id="ARBA00001922"/>
    </source>
</evidence>